<protein>
    <submittedName>
        <fullName evidence="1">Uncharacterized protein</fullName>
    </submittedName>
</protein>
<dbReference type="Proteomes" id="UP000465302">
    <property type="component" value="Unassembled WGS sequence"/>
</dbReference>
<dbReference type="AlphaFoldDB" id="A0A7I9VTC7"/>
<proteinExistence type="predicted"/>
<dbReference type="EMBL" id="BLKS01000001">
    <property type="protein sequence ID" value="GFG48560.1"/>
    <property type="molecule type" value="Genomic_DNA"/>
</dbReference>
<gene>
    <name evidence="1" type="ORF">MAGR_00010</name>
</gene>
<name>A0A7I9VTC7_MYCAG</name>
<comment type="caution">
    <text evidence="1">The sequence shown here is derived from an EMBL/GenBank/DDBJ whole genome shotgun (WGS) entry which is preliminary data.</text>
</comment>
<organism evidence="1 2">
    <name type="scientific">Mycolicibacterium agri</name>
    <name type="common">Mycobacterium agri</name>
    <dbReference type="NCBI Taxonomy" id="36811"/>
    <lineage>
        <taxon>Bacteria</taxon>
        <taxon>Bacillati</taxon>
        <taxon>Actinomycetota</taxon>
        <taxon>Actinomycetes</taxon>
        <taxon>Mycobacteriales</taxon>
        <taxon>Mycobacteriaceae</taxon>
        <taxon>Mycolicibacterium</taxon>
    </lineage>
</organism>
<sequence length="116" mass="13019">MVKVAEMAFITPWVGKNAFDYTGEVREAGLGRGFRGIIHVLFCATADLVCASSACPDDIHPANGWQPTDIHVRVYDSAAPSCPMPRRWPPHRPVADPAWRFERLHGRDRLPDRLRA</sequence>
<dbReference type="RefSeq" id="WP_234816493.1">
    <property type="nucleotide sequence ID" value="NZ_BLKS01000001.1"/>
</dbReference>
<accession>A0A7I9VTC7</accession>
<evidence type="ECO:0000313" key="1">
    <source>
        <dbReference type="EMBL" id="GFG48560.1"/>
    </source>
</evidence>
<evidence type="ECO:0000313" key="2">
    <source>
        <dbReference type="Proteomes" id="UP000465302"/>
    </source>
</evidence>
<reference evidence="1 2" key="1">
    <citation type="journal article" date="2019" name="Emerg. Microbes Infect.">
        <title>Comprehensive subspecies identification of 175 nontuberculous mycobacteria species based on 7547 genomic profiles.</title>
        <authorList>
            <person name="Matsumoto Y."/>
            <person name="Kinjo T."/>
            <person name="Motooka D."/>
            <person name="Nabeya D."/>
            <person name="Jung N."/>
            <person name="Uechi K."/>
            <person name="Horii T."/>
            <person name="Iida T."/>
            <person name="Fujita J."/>
            <person name="Nakamura S."/>
        </authorList>
    </citation>
    <scope>NUCLEOTIDE SEQUENCE [LARGE SCALE GENOMIC DNA]</scope>
    <source>
        <strain evidence="1 2">JCM 6377</strain>
    </source>
</reference>